<dbReference type="InParanoid" id="A0A6M4HEA8"/>
<dbReference type="EMBL" id="CP053073">
    <property type="protein sequence ID" value="QJR16853.1"/>
    <property type="molecule type" value="Genomic_DNA"/>
</dbReference>
<dbReference type="InterPro" id="IPR018833">
    <property type="entry name" value="Rv2993c-like_N"/>
</dbReference>
<dbReference type="InterPro" id="IPR011234">
    <property type="entry name" value="Fumarylacetoacetase-like_C"/>
</dbReference>
<dbReference type="Pfam" id="PF01557">
    <property type="entry name" value="FAA_hydrolase"/>
    <property type="match status" value="1"/>
</dbReference>
<evidence type="ECO:0000313" key="5">
    <source>
        <dbReference type="Proteomes" id="UP000503096"/>
    </source>
</evidence>
<evidence type="ECO:0000313" key="4">
    <source>
        <dbReference type="EMBL" id="QJR16853.1"/>
    </source>
</evidence>
<sequence>MTHWVRFRNEAGVGFGRLEGDRIAVCKGDMFASPADTGDSVPLASVKLLTPTVPTKMLALWNNFRALAEKLNQAIPPEPLYLLKAPNSFLAPGEVIRKPASYDGKVVYEGELGIVIGKRCSAVSEADAPGFIFGYTCINDVTAAEIIQKDPTFAQWVRSKSFDTFGVFGPAVVTGLDPAKLSVKLVLNGQERQNYPVSDMIFGPAAIVSRISQDMTLEPGDVICCGTSVGVGSMKPGSDVAVTIDGIGTLANRYE</sequence>
<accession>A0A6M4HEA8</accession>
<dbReference type="KEGG" id="upl:DSM104440_03689"/>
<protein>
    <recommendedName>
        <fullName evidence="6">2-keto-4-pentenoate hydratase/2-oxohepta-3-ene-1,7-dioic acid hydratase (Catechol pathway)</fullName>
    </recommendedName>
</protein>
<evidence type="ECO:0000259" key="2">
    <source>
        <dbReference type="Pfam" id="PF01557"/>
    </source>
</evidence>
<dbReference type="SUPFAM" id="SSF56529">
    <property type="entry name" value="FAH"/>
    <property type="match status" value="1"/>
</dbReference>
<evidence type="ECO:0000259" key="3">
    <source>
        <dbReference type="Pfam" id="PF10370"/>
    </source>
</evidence>
<proteinExistence type="predicted"/>
<dbReference type="GO" id="GO:0018773">
    <property type="term" value="F:acetylpyruvate hydrolase activity"/>
    <property type="evidence" value="ECO:0007669"/>
    <property type="project" value="TreeGrafter"/>
</dbReference>
<keyword evidence="1" id="KW-0479">Metal-binding</keyword>
<feature type="domain" description="Rv2993c-like N-terminal" evidence="3">
    <location>
        <begin position="3"/>
        <end position="51"/>
    </location>
</feature>
<dbReference type="Gene3D" id="3.90.850.10">
    <property type="entry name" value="Fumarylacetoacetase-like, C-terminal domain"/>
    <property type="match status" value="1"/>
</dbReference>
<reference evidence="4 5" key="1">
    <citation type="submission" date="2020-04" db="EMBL/GenBank/DDBJ databases">
        <title>Usitatibacter rugosus gen. nov., sp. nov. and Usitatibacter palustris sp. nov., novel members of Usitatibacteraceae fam. nov. within the order Nitrosomonadales isolated from soil.</title>
        <authorList>
            <person name="Huber K.J."/>
            <person name="Neumann-Schaal M."/>
            <person name="Geppert A."/>
            <person name="Luckner M."/>
            <person name="Wanner G."/>
            <person name="Overmann J."/>
        </authorList>
    </citation>
    <scope>NUCLEOTIDE SEQUENCE [LARGE SCALE GENOMIC DNA]</scope>
    <source>
        <strain evidence="4 5">Swamp67</strain>
    </source>
</reference>
<feature type="domain" description="Fumarylacetoacetase-like C-terminal" evidence="2">
    <location>
        <begin position="58"/>
        <end position="253"/>
    </location>
</feature>
<dbReference type="PANTHER" id="PTHR11820:SF7">
    <property type="entry name" value="ACYLPYRUVASE FAHD1, MITOCHONDRIAL"/>
    <property type="match status" value="1"/>
</dbReference>
<evidence type="ECO:0000256" key="1">
    <source>
        <dbReference type="ARBA" id="ARBA00022723"/>
    </source>
</evidence>
<organism evidence="4 5">
    <name type="scientific">Usitatibacter palustris</name>
    <dbReference type="NCBI Taxonomy" id="2732487"/>
    <lineage>
        <taxon>Bacteria</taxon>
        <taxon>Pseudomonadati</taxon>
        <taxon>Pseudomonadota</taxon>
        <taxon>Betaproteobacteria</taxon>
        <taxon>Nitrosomonadales</taxon>
        <taxon>Usitatibacteraceae</taxon>
        <taxon>Usitatibacter</taxon>
    </lineage>
</organism>
<dbReference type="RefSeq" id="WP_171165331.1">
    <property type="nucleotide sequence ID" value="NZ_CP053073.1"/>
</dbReference>
<dbReference type="Pfam" id="PF10370">
    <property type="entry name" value="Rv2993c-like_N"/>
    <property type="match status" value="1"/>
</dbReference>
<dbReference type="Proteomes" id="UP000503096">
    <property type="component" value="Chromosome"/>
</dbReference>
<dbReference type="GO" id="GO:0046872">
    <property type="term" value="F:metal ion binding"/>
    <property type="evidence" value="ECO:0007669"/>
    <property type="project" value="UniProtKB-KW"/>
</dbReference>
<dbReference type="AlphaFoldDB" id="A0A6M4HEA8"/>
<name>A0A6M4HEA8_9PROT</name>
<dbReference type="PANTHER" id="PTHR11820">
    <property type="entry name" value="ACYLPYRUVASE"/>
    <property type="match status" value="1"/>
</dbReference>
<evidence type="ECO:0008006" key="6">
    <source>
        <dbReference type="Google" id="ProtNLM"/>
    </source>
</evidence>
<gene>
    <name evidence="4" type="primary">yisK_2</name>
    <name evidence="4" type="ORF">DSM104440_03689</name>
</gene>
<keyword evidence="5" id="KW-1185">Reference proteome</keyword>
<dbReference type="Gene3D" id="2.30.30.370">
    <property type="entry name" value="FAH"/>
    <property type="match status" value="1"/>
</dbReference>
<dbReference type="InterPro" id="IPR036663">
    <property type="entry name" value="Fumarylacetoacetase_C_sf"/>
</dbReference>